<reference evidence="2" key="1">
    <citation type="journal article" date="2019" name="Int. J. Syst. Evol. Microbiol.">
        <title>The Global Catalogue of Microorganisms (GCM) 10K type strain sequencing project: providing services to taxonomists for standard genome sequencing and annotation.</title>
        <authorList>
            <consortium name="The Broad Institute Genomics Platform"/>
            <consortium name="The Broad Institute Genome Sequencing Center for Infectious Disease"/>
            <person name="Wu L."/>
            <person name="Ma J."/>
        </authorList>
    </citation>
    <scope>NUCLEOTIDE SEQUENCE [LARGE SCALE GENOMIC DNA]</scope>
    <source>
        <strain evidence="2">CGMCC 1.16306</strain>
    </source>
</reference>
<name>A0ABV9GJW2_9BACL</name>
<gene>
    <name evidence="1" type="ORF">ACFO4N_07520</name>
</gene>
<keyword evidence="2" id="KW-1185">Reference proteome</keyword>
<comment type="caution">
    <text evidence="1">The sequence shown here is derived from an EMBL/GenBank/DDBJ whole genome shotgun (WGS) entry which is preliminary data.</text>
</comment>
<dbReference type="Proteomes" id="UP001596022">
    <property type="component" value="Unassembled WGS sequence"/>
</dbReference>
<organism evidence="1 2">
    <name type="scientific">Camelliibacillus cellulosilyticus</name>
    <dbReference type="NCBI Taxonomy" id="2174486"/>
    <lineage>
        <taxon>Bacteria</taxon>
        <taxon>Bacillati</taxon>
        <taxon>Bacillota</taxon>
        <taxon>Bacilli</taxon>
        <taxon>Bacillales</taxon>
        <taxon>Sporolactobacillaceae</taxon>
        <taxon>Camelliibacillus</taxon>
    </lineage>
</organism>
<evidence type="ECO:0008006" key="3">
    <source>
        <dbReference type="Google" id="ProtNLM"/>
    </source>
</evidence>
<dbReference type="RefSeq" id="WP_376845628.1">
    <property type="nucleotide sequence ID" value="NZ_JBHSFW010000002.1"/>
</dbReference>
<evidence type="ECO:0000313" key="1">
    <source>
        <dbReference type="EMBL" id="MFC4618584.1"/>
    </source>
</evidence>
<evidence type="ECO:0000313" key="2">
    <source>
        <dbReference type="Proteomes" id="UP001596022"/>
    </source>
</evidence>
<protein>
    <recommendedName>
        <fullName evidence="3">Uracil-DNA glycosylase</fullName>
    </recommendedName>
</protein>
<proteinExistence type="predicted"/>
<sequence length="73" mass="8778">MSRTNKIIDHYHHCASCRHFGFRSERGKKLPICTRLGYDTKPYYQFNCWDPKPRVREAMEKKLARHLNPEAEN</sequence>
<dbReference type="EMBL" id="JBHSFW010000002">
    <property type="protein sequence ID" value="MFC4618584.1"/>
    <property type="molecule type" value="Genomic_DNA"/>
</dbReference>
<accession>A0ABV9GJW2</accession>